<feature type="transmembrane region" description="Helical" evidence="4">
    <location>
        <begin position="216"/>
        <end position="240"/>
    </location>
</feature>
<dbReference type="AlphaFoldDB" id="A0A9J7AU04"/>
<evidence type="ECO:0000313" key="6">
    <source>
        <dbReference type="EMBL" id="UUX49969.1"/>
    </source>
</evidence>
<name>A0A9J7AU04_9PROT</name>
<evidence type="ECO:0000256" key="4">
    <source>
        <dbReference type="SAM" id="Phobius"/>
    </source>
</evidence>
<feature type="transmembrane region" description="Helical" evidence="4">
    <location>
        <begin position="52"/>
        <end position="73"/>
    </location>
</feature>
<dbReference type="Proteomes" id="UP001060336">
    <property type="component" value="Chromosome"/>
</dbReference>
<evidence type="ECO:0000259" key="5">
    <source>
        <dbReference type="PROSITE" id="PS50850"/>
    </source>
</evidence>
<feature type="transmembrane region" description="Helical" evidence="4">
    <location>
        <begin position="289"/>
        <end position="308"/>
    </location>
</feature>
<feature type="transmembrane region" description="Helical" evidence="4">
    <location>
        <begin position="137"/>
        <end position="159"/>
    </location>
</feature>
<dbReference type="PANTHER" id="PTHR11360:SF284">
    <property type="entry name" value="EG:103B4.3 PROTEIN-RELATED"/>
    <property type="match status" value="1"/>
</dbReference>
<gene>
    <name evidence="6" type="ORF">NUH88_21595</name>
</gene>
<keyword evidence="7" id="KW-1185">Reference proteome</keyword>
<keyword evidence="2 4" id="KW-1133">Transmembrane helix</keyword>
<dbReference type="Gene3D" id="1.20.1250.20">
    <property type="entry name" value="MFS general substrate transporter like domains"/>
    <property type="match status" value="1"/>
</dbReference>
<feature type="domain" description="Major facilitator superfamily (MFS) profile" evidence="5">
    <location>
        <begin position="7"/>
        <end position="406"/>
    </location>
</feature>
<dbReference type="RefSeq" id="WP_257768901.1">
    <property type="nucleotide sequence ID" value="NZ_CP102480.1"/>
</dbReference>
<accession>A0A9J7AU04</accession>
<feature type="transmembrane region" description="Helical" evidence="4">
    <location>
        <begin position="260"/>
        <end position="282"/>
    </location>
</feature>
<proteinExistence type="predicted"/>
<evidence type="ECO:0000313" key="7">
    <source>
        <dbReference type="Proteomes" id="UP001060336"/>
    </source>
</evidence>
<feature type="transmembrane region" description="Helical" evidence="4">
    <location>
        <begin position="105"/>
        <end position="125"/>
    </location>
</feature>
<feature type="transmembrane region" description="Helical" evidence="4">
    <location>
        <begin position="171"/>
        <end position="195"/>
    </location>
</feature>
<protein>
    <submittedName>
        <fullName evidence="6">MFS transporter</fullName>
    </submittedName>
</protein>
<dbReference type="PROSITE" id="PS50850">
    <property type="entry name" value="MFS"/>
    <property type="match status" value="1"/>
</dbReference>
<evidence type="ECO:0000256" key="1">
    <source>
        <dbReference type="ARBA" id="ARBA00022692"/>
    </source>
</evidence>
<dbReference type="InterPro" id="IPR020846">
    <property type="entry name" value="MFS_dom"/>
</dbReference>
<feature type="transmembrane region" description="Helical" evidence="4">
    <location>
        <begin position="350"/>
        <end position="374"/>
    </location>
</feature>
<dbReference type="InterPro" id="IPR050327">
    <property type="entry name" value="Proton-linked_MCT"/>
</dbReference>
<dbReference type="CDD" id="cd17355">
    <property type="entry name" value="MFS_YcxA_like"/>
    <property type="match status" value="1"/>
</dbReference>
<keyword evidence="3 4" id="KW-0472">Membrane</keyword>
<dbReference type="SUPFAM" id="SSF103473">
    <property type="entry name" value="MFS general substrate transporter"/>
    <property type="match status" value="1"/>
</dbReference>
<dbReference type="PANTHER" id="PTHR11360">
    <property type="entry name" value="MONOCARBOXYLATE TRANSPORTER"/>
    <property type="match status" value="1"/>
</dbReference>
<dbReference type="GO" id="GO:0022857">
    <property type="term" value="F:transmembrane transporter activity"/>
    <property type="evidence" value="ECO:0007669"/>
    <property type="project" value="InterPro"/>
</dbReference>
<evidence type="ECO:0000256" key="2">
    <source>
        <dbReference type="ARBA" id="ARBA00022989"/>
    </source>
</evidence>
<dbReference type="InterPro" id="IPR011701">
    <property type="entry name" value="MFS"/>
</dbReference>
<reference evidence="6" key="1">
    <citation type="submission" date="2022-08" db="EMBL/GenBank/DDBJ databases">
        <title>Nisaea acidiphila sp. nov., isolated from a marine algal debris and emended description of the genus Nisaea Urios et al. 2008.</title>
        <authorList>
            <person name="Kwon K."/>
        </authorList>
    </citation>
    <scope>NUCLEOTIDE SEQUENCE</scope>
    <source>
        <strain evidence="6">MEBiC11861</strain>
    </source>
</reference>
<keyword evidence="1 4" id="KW-0812">Transmembrane</keyword>
<dbReference type="EMBL" id="CP102480">
    <property type="protein sequence ID" value="UUX49969.1"/>
    <property type="molecule type" value="Genomic_DNA"/>
</dbReference>
<organism evidence="6 7">
    <name type="scientific">Nisaea acidiphila</name>
    <dbReference type="NCBI Taxonomy" id="1862145"/>
    <lineage>
        <taxon>Bacteria</taxon>
        <taxon>Pseudomonadati</taxon>
        <taxon>Pseudomonadota</taxon>
        <taxon>Alphaproteobacteria</taxon>
        <taxon>Rhodospirillales</taxon>
        <taxon>Thalassobaculaceae</taxon>
        <taxon>Nisaea</taxon>
    </lineage>
</organism>
<dbReference type="InterPro" id="IPR036259">
    <property type="entry name" value="MFS_trans_sf"/>
</dbReference>
<dbReference type="Pfam" id="PF07690">
    <property type="entry name" value="MFS_1"/>
    <property type="match status" value="1"/>
</dbReference>
<feature type="transmembrane region" description="Helical" evidence="4">
    <location>
        <begin position="80"/>
        <end position="99"/>
    </location>
</feature>
<evidence type="ECO:0000256" key="3">
    <source>
        <dbReference type="ARBA" id="ARBA00023136"/>
    </source>
</evidence>
<dbReference type="KEGG" id="naci:NUH88_21595"/>
<sequence length="406" mass="42305">MPLFRGPAIAASFSVLILCLGMTALGRGAGESYAVFLLPLSADLGWDRSSATSVYSIFMAATGFFAPLAGYLFDRYGGRLVYVAGLLALAAGYFAAGSLSELWHFQLAIGVFCGFGAALIGLAPAQAVVSRWFDKGLATALAMTYGGLGVGTLVMAPLAEYLIAEQGWRAAYGWYAAVFVVLGLFVLFLPWRRIAEGAEGNPRRHARGIEKSGPSLFAALKTGAFWVFFAIFFVTAMSIYGVSLQSVAYLVSEGMSERQAAFAFGTAGMLSFFGMTLTGMLADRFGHRIVATSSYGLTVIAIGALYMLPSDGTGILLVIYIACFGLSMGARGPIITTLMARRFSGSGIGAILGAANFGQGIGAGFGAFLSGVLFDLTGGYGLAFAVCTAAAILGAGLFWTVGAEKK</sequence>
<feature type="transmembrane region" description="Helical" evidence="4">
    <location>
        <begin position="314"/>
        <end position="338"/>
    </location>
</feature>
<feature type="transmembrane region" description="Helical" evidence="4">
    <location>
        <begin position="380"/>
        <end position="401"/>
    </location>
</feature>